<dbReference type="EMBL" id="GL890930">
    <property type="protein sequence ID" value="EGJ32060.1"/>
    <property type="molecule type" value="Genomic_DNA"/>
</dbReference>
<dbReference type="HOGENOM" id="CLU_3365905_0_0_3"/>
<organism evidence="1 2">
    <name type="scientific">Moorena producens 3L</name>
    <dbReference type="NCBI Taxonomy" id="489825"/>
    <lineage>
        <taxon>Bacteria</taxon>
        <taxon>Bacillati</taxon>
        <taxon>Cyanobacteriota</taxon>
        <taxon>Cyanophyceae</taxon>
        <taxon>Coleofasciculales</taxon>
        <taxon>Coleofasciculaceae</taxon>
        <taxon>Moorena</taxon>
    </lineage>
</organism>
<accession>F4XU84</accession>
<dbReference type="Proteomes" id="UP000003959">
    <property type="component" value="Unassembled WGS sequence"/>
</dbReference>
<name>F4XU84_9CYAN</name>
<keyword evidence="2" id="KW-1185">Reference proteome</keyword>
<sequence>MGVSRPVAHGADTLIKALAPQWLRCIAHKQQPQFA</sequence>
<gene>
    <name evidence="1" type="ORF">LYNGBM3L_32050</name>
</gene>
<reference evidence="2" key="1">
    <citation type="journal article" date="2011" name="Proc. Natl. Acad. Sci. U.S.A.">
        <title>Genomic insights into the physiology and ecology of the marine filamentous cyanobacterium Lyngbya majuscula.</title>
        <authorList>
            <person name="Jones A.C."/>
            <person name="Monroe E.A."/>
            <person name="Podell S."/>
            <person name="Hess W.R."/>
            <person name="Klages S."/>
            <person name="Esquenazi E."/>
            <person name="Niessen S."/>
            <person name="Hoover H."/>
            <person name="Rothmann M."/>
            <person name="Lasken R.S."/>
            <person name="Yates J.R.III."/>
            <person name="Reinhardt R."/>
            <person name="Kube M."/>
            <person name="Burkart M.D."/>
            <person name="Allen E.E."/>
            <person name="Dorrestein P.C."/>
            <person name="Gerwick W.H."/>
            <person name="Gerwick L."/>
        </authorList>
    </citation>
    <scope>NUCLEOTIDE SEQUENCE [LARGE SCALE GENOMIC DNA]</scope>
    <source>
        <strain evidence="2">3L</strain>
    </source>
</reference>
<dbReference type="AlphaFoldDB" id="F4XU84"/>
<protein>
    <submittedName>
        <fullName evidence="1">Uncharacterized protein</fullName>
    </submittedName>
</protein>
<evidence type="ECO:0000313" key="1">
    <source>
        <dbReference type="EMBL" id="EGJ32060.1"/>
    </source>
</evidence>
<proteinExistence type="predicted"/>
<evidence type="ECO:0000313" key="2">
    <source>
        <dbReference type="Proteomes" id="UP000003959"/>
    </source>
</evidence>